<evidence type="ECO:0000313" key="2">
    <source>
        <dbReference type="Proteomes" id="UP000054632"/>
    </source>
</evidence>
<reference evidence="1 2" key="1">
    <citation type="submission" date="2015-01" db="EMBL/GenBank/DDBJ databases">
        <title>Evolution of Trichinella species and genotypes.</title>
        <authorList>
            <person name="Korhonen P.K."/>
            <person name="Edoardo P."/>
            <person name="Giuseppe L.R."/>
            <person name="Gasser R.B."/>
        </authorList>
    </citation>
    <scope>NUCLEOTIDE SEQUENCE [LARGE SCALE GENOMIC DNA]</scope>
    <source>
        <strain evidence="1">ISS13</strain>
    </source>
</reference>
<comment type="caution">
    <text evidence="1">The sequence shown here is derived from an EMBL/GenBank/DDBJ whole genome shotgun (WGS) entry which is preliminary data.</text>
</comment>
<dbReference type="EMBL" id="JYDR01002442">
    <property type="protein sequence ID" value="KRY62287.1"/>
    <property type="molecule type" value="Genomic_DNA"/>
</dbReference>
<feature type="non-terminal residue" evidence="1">
    <location>
        <position position="48"/>
    </location>
</feature>
<protein>
    <submittedName>
        <fullName evidence="1">Uncharacterized protein</fullName>
    </submittedName>
</protein>
<name>A0A0V1DL21_TRIPS</name>
<gene>
    <name evidence="1" type="ORF">T4A_12853</name>
</gene>
<dbReference type="Proteomes" id="UP000054632">
    <property type="component" value="Unassembled WGS sequence"/>
</dbReference>
<sequence length="48" mass="5363">LLDFLDFRIESALIGDFFNGLFLSCSTVSLPQLEGLLVDHHQELLNTA</sequence>
<organism evidence="1 2">
    <name type="scientific">Trichinella pseudospiralis</name>
    <name type="common">Parasitic roundworm</name>
    <dbReference type="NCBI Taxonomy" id="6337"/>
    <lineage>
        <taxon>Eukaryota</taxon>
        <taxon>Metazoa</taxon>
        <taxon>Ecdysozoa</taxon>
        <taxon>Nematoda</taxon>
        <taxon>Enoplea</taxon>
        <taxon>Dorylaimia</taxon>
        <taxon>Trichinellida</taxon>
        <taxon>Trichinellidae</taxon>
        <taxon>Trichinella</taxon>
    </lineage>
</organism>
<dbReference type="AlphaFoldDB" id="A0A0V1DL21"/>
<accession>A0A0V1DL21</accession>
<feature type="non-terminal residue" evidence="1">
    <location>
        <position position="1"/>
    </location>
</feature>
<proteinExistence type="predicted"/>
<evidence type="ECO:0000313" key="1">
    <source>
        <dbReference type="EMBL" id="KRY62287.1"/>
    </source>
</evidence>